<comment type="caution">
    <text evidence="2">The sequence shown here is derived from an EMBL/GenBank/DDBJ whole genome shotgun (WGS) entry which is preliminary data.</text>
</comment>
<evidence type="ECO:0000313" key="2">
    <source>
        <dbReference type="EMBL" id="CAJ1388594.1"/>
    </source>
</evidence>
<evidence type="ECO:0000313" key="3">
    <source>
        <dbReference type="Proteomes" id="UP001178507"/>
    </source>
</evidence>
<organism evidence="2 3">
    <name type="scientific">Effrenium voratum</name>
    <dbReference type="NCBI Taxonomy" id="2562239"/>
    <lineage>
        <taxon>Eukaryota</taxon>
        <taxon>Sar</taxon>
        <taxon>Alveolata</taxon>
        <taxon>Dinophyceae</taxon>
        <taxon>Suessiales</taxon>
        <taxon>Symbiodiniaceae</taxon>
        <taxon>Effrenium</taxon>
    </lineage>
</organism>
<accession>A0AA36IJ95</accession>
<feature type="region of interest" description="Disordered" evidence="1">
    <location>
        <begin position="293"/>
        <end position="341"/>
    </location>
</feature>
<sequence>MPAPERKRQREALRRRMQKTQDLKPGLYEKWISATSPATTFDFLKCWLLDPTMATMQVETHFVQQAESKSKSKFIELPLNELEELYKTEEDRKWLMEKVVAKQCGTPHPQDPENGRRRIYKVFKCIERSEGQTKIVGTNLKGSVNVADNKACRQAVVDHLTAQQATFTEPAPAASTAKPKPKVNKVKKALTAEEQRHKDFEKGLKWIDGMASKARATAQRLSESGIAHQEALTSALGDVFARASNLSQQLNKMIFEQKPFDETEMCMHDEWTDMQDWETRVTEAETIIVAKERREAAEKRKLEGKSKAKSKAKKKTEADVKQEPSTPSLATLADWPADQES</sequence>
<dbReference type="Proteomes" id="UP001178507">
    <property type="component" value="Unassembled WGS sequence"/>
</dbReference>
<keyword evidence="3" id="KW-1185">Reference proteome</keyword>
<proteinExistence type="predicted"/>
<dbReference type="EMBL" id="CAUJNA010001714">
    <property type="protein sequence ID" value="CAJ1388594.1"/>
    <property type="molecule type" value="Genomic_DNA"/>
</dbReference>
<feature type="compositionally biased region" description="Basic and acidic residues" evidence="1">
    <location>
        <begin position="293"/>
        <end position="306"/>
    </location>
</feature>
<name>A0AA36IJ95_9DINO</name>
<dbReference type="AlphaFoldDB" id="A0AA36IJ95"/>
<gene>
    <name evidence="2" type="ORF">EVOR1521_LOCUS14421</name>
</gene>
<protein>
    <submittedName>
        <fullName evidence="2">Uncharacterized protein</fullName>
    </submittedName>
</protein>
<reference evidence="2" key="1">
    <citation type="submission" date="2023-08" db="EMBL/GenBank/DDBJ databases">
        <authorList>
            <person name="Chen Y."/>
            <person name="Shah S."/>
            <person name="Dougan E. K."/>
            <person name="Thang M."/>
            <person name="Chan C."/>
        </authorList>
    </citation>
    <scope>NUCLEOTIDE SEQUENCE</scope>
</reference>
<evidence type="ECO:0000256" key="1">
    <source>
        <dbReference type="SAM" id="MobiDB-lite"/>
    </source>
</evidence>